<dbReference type="Gene3D" id="3.30.390.50">
    <property type="entry name" value="CO dehydrogenase flavoprotein, C-terminal domain"/>
    <property type="match status" value="1"/>
</dbReference>
<dbReference type="RefSeq" id="WP_272776453.1">
    <property type="nucleotide sequence ID" value="NZ_JAQQLI010000009.1"/>
</dbReference>
<evidence type="ECO:0000313" key="5">
    <source>
        <dbReference type="EMBL" id="MDC7785605.1"/>
    </source>
</evidence>
<dbReference type="Pfam" id="PF00941">
    <property type="entry name" value="FAD_binding_5"/>
    <property type="match status" value="1"/>
</dbReference>
<evidence type="ECO:0000259" key="4">
    <source>
        <dbReference type="PROSITE" id="PS51387"/>
    </source>
</evidence>
<keyword evidence="6" id="KW-1185">Reference proteome</keyword>
<dbReference type="InterPro" id="IPR036318">
    <property type="entry name" value="FAD-bd_PCMH-like_sf"/>
</dbReference>
<dbReference type="SMART" id="SM01092">
    <property type="entry name" value="CO_deh_flav_C"/>
    <property type="match status" value="1"/>
</dbReference>
<keyword evidence="2" id="KW-0274">FAD</keyword>
<organism evidence="5 6">
    <name type="scientific">Rhodoplanes tepidamans</name>
    <name type="common">Rhodoplanes cryptolactis</name>
    <dbReference type="NCBI Taxonomy" id="200616"/>
    <lineage>
        <taxon>Bacteria</taxon>
        <taxon>Pseudomonadati</taxon>
        <taxon>Pseudomonadota</taxon>
        <taxon>Alphaproteobacteria</taxon>
        <taxon>Hyphomicrobiales</taxon>
        <taxon>Nitrobacteraceae</taxon>
        <taxon>Rhodoplanes</taxon>
    </lineage>
</organism>
<dbReference type="InterPro" id="IPR051312">
    <property type="entry name" value="Diverse_Substr_Oxidored"/>
</dbReference>
<evidence type="ECO:0000313" key="6">
    <source>
        <dbReference type="Proteomes" id="UP001165652"/>
    </source>
</evidence>
<keyword evidence="3" id="KW-0560">Oxidoreductase</keyword>
<dbReference type="Gene3D" id="3.30.465.10">
    <property type="match status" value="1"/>
</dbReference>
<dbReference type="Gene3D" id="3.30.43.10">
    <property type="entry name" value="Uridine Diphospho-n-acetylenolpyruvylglucosamine Reductase, domain 2"/>
    <property type="match status" value="1"/>
</dbReference>
<accession>A0ABT5J7H7</accession>
<sequence>MKPMPFDYARATDVPDALAALADAEAGVRVMAGGQSLVPMLNLRLATFPRVVDISKVAELRERGETADAVTLGACVTHGEIEDGEAPEPAAGLMRHVASGIAYRAVRNRGTIGGSASLADASADWVTTLLALGARFVIRGPDGEREVAAPDMFLAPYFTAMTDQELLVRIVVPKTSRDATWGYYKVTRRSGEYGLTIGAVILDPARDRASVVLGAASRTPLACTATAAALRGAPRWTDALEAALRVAVAEDLARGDRPFEPHEAIMVETTILRAATQALGVS</sequence>
<evidence type="ECO:0000256" key="2">
    <source>
        <dbReference type="ARBA" id="ARBA00022827"/>
    </source>
</evidence>
<protein>
    <submittedName>
        <fullName evidence="5">FAD binding domain-containing protein</fullName>
    </submittedName>
</protein>
<feature type="domain" description="FAD-binding PCMH-type" evidence="4">
    <location>
        <begin position="1"/>
        <end position="177"/>
    </location>
</feature>
<name>A0ABT5J7H7_RHOTP</name>
<dbReference type="EMBL" id="JAQQLI010000009">
    <property type="protein sequence ID" value="MDC7785605.1"/>
    <property type="molecule type" value="Genomic_DNA"/>
</dbReference>
<dbReference type="InterPro" id="IPR016169">
    <property type="entry name" value="FAD-bd_PCMH_sub2"/>
</dbReference>
<proteinExistence type="predicted"/>
<dbReference type="SUPFAM" id="SSF55447">
    <property type="entry name" value="CO dehydrogenase flavoprotein C-terminal domain-like"/>
    <property type="match status" value="1"/>
</dbReference>
<dbReference type="InterPro" id="IPR036683">
    <property type="entry name" value="CO_DH_flav_C_dom_sf"/>
</dbReference>
<keyword evidence="1" id="KW-0285">Flavoprotein</keyword>
<comment type="caution">
    <text evidence="5">The sequence shown here is derived from an EMBL/GenBank/DDBJ whole genome shotgun (WGS) entry which is preliminary data.</text>
</comment>
<dbReference type="InterPro" id="IPR005107">
    <property type="entry name" value="CO_DH_flav_C"/>
</dbReference>
<dbReference type="InterPro" id="IPR016166">
    <property type="entry name" value="FAD-bd_PCMH"/>
</dbReference>
<dbReference type="PROSITE" id="PS51387">
    <property type="entry name" value="FAD_PCMH"/>
    <property type="match status" value="1"/>
</dbReference>
<evidence type="ECO:0000256" key="3">
    <source>
        <dbReference type="ARBA" id="ARBA00023002"/>
    </source>
</evidence>
<gene>
    <name evidence="5" type="ORF">PQJ73_07915</name>
</gene>
<reference evidence="5" key="1">
    <citation type="journal article" date="2023" name="Microbiol Resour">
        <title>Genome Sequences of Rhodoplanes serenus and Two Thermotolerant Strains, Rhodoplanes tepidamans and 'Rhodoplanes cryptolactis,' Further Refine the Genus.</title>
        <authorList>
            <person name="Rayyan A.A."/>
            <person name="Kyndt J.A."/>
        </authorList>
    </citation>
    <scope>NUCLEOTIDE SEQUENCE</scope>
    <source>
        <strain evidence="5">DSM 9987</strain>
    </source>
</reference>
<dbReference type="SUPFAM" id="SSF56176">
    <property type="entry name" value="FAD-binding/transporter-associated domain-like"/>
    <property type="match status" value="1"/>
</dbReference>
<dbReference type="PANTHER" id="PTHR42659:SF2">
    <property type="entry name" value="XANTHINE DEHYDROGENASE SUBUNIT C-RELATED"/>
    <property type="match status" value="1"/>
</dbReference>
<dbReference type="InterPro" id="IPR016167">
    <property type="entry name" value="FAD-bd_PCMH_sub1"/>
</dbReference>
<dbReference type="PANTHER" id="PTHR42659">
    <property type="entry name" value="XANTHINE DEHYDROGENASE SUBUNIT C-RELATED"/>
    <property type="match status" value="1"/>
</dbReference>
<dbReference type="Proteomes" id="UP001165652">
    <property type="component" value="Unassembled WGS sequence"/>
</dbReference>
<dbReference type="InterPro" id="IPR002346">
    <property type="entry name" value="Mopterin_DH_FAD-bd"/>
</dbReference>
<reference evidence="5" key="2">
    <citation type="submission" date="2023-02" db="EMBL/GenBank/DDBJ databases">
        <authorList>
            <person name="Rayyan A."/>
            <person name="Meyer T."/>
            <person name="Kyndt J.A."/>
        </authorList>
    </citation>
    <scope>NUCLEOTIDE SEQUENCE</scope>
    <source>
        <strain evidence="5">DSM 9987</strain>
    </source>
</reference>
<evidence type="ECO:0000256" key="1">
    <source>
        <dbReference type="ARBA" id="ARBA00022630"/>
    </source>
</evidence>